<keyword evidence="3 10" id="KW-1134">Transmembrane beta strand</keyword>
<evidence type="ECO:0000313" key="16">
    <source>
        <dbReference type="Proteomes" id="UP001594351"/>
    </source>
</evidence>
<dbReference type="InterPro" id="IPR037066">
    <property type="entry name" value="Plug_dom_sf"/>
</dbReference>
<dbReference type="PANTHER" id="PTHR30069">
    <property type="entry name" value="TONB-DEPENDENT OUTER MEMBRANE RECEPTOR"/>
    <property type="match status" value="1"/>
</dbReference>
<proteinExistence type="inferred from homology"/>
<feature type="domain" description="TonB-dependent receptor-like beta-barrel" evidence="13">
    <location>
        <begin position="262"/>
        <end position="625"/>
    </location>
</feature>
<feature type="signal peptide" evidence="12">
    <location>
        <begin position="1"/>
        <end position="19"/>
    </location>
</feature>
<dbReference type="Gene3D" id="2.170.130.10">
    <property type="entry name" value="TonB-dependent receptor, plug domain"/>
    <property type="match status" value="1"/>
</dbReference>
<evidence type="ECO:0000256" key="10">
    <source>
        <dbReference type="PROSITE-ProRule" id="PRU01360"/>
    </source>
</evidence>
<evidence type="ECO:0000259" key="14">
    <source>
        <dbReference type="Pfam" id="PF07715"/>
    </source>
</evidence>
<keyword evidence="5 12" id="KW-0732">Signal</keyword>
<dbReference type="Gene3D" id="2.40.170.20">
    <property type="entry name" value="TonB-dependent receptor, beta-barrel domain"/>
    <property type="match status" value="1"/>
</dbReference>
<sequence>MKFKILFVLLLFINCLVFAQEEDTLDFSEDEALEDFGEMSLELLLDMTITTATQKAQTTAEAPAIISVLTAEQIRDLGITTLYEALSYLPGVVVTESFLGYSMVNFRGILQTHYNNKVLLLINGHPMREVINGSFHLEIVPIEAISRLEIIRGPGSSLYGTNAFAGVINIITKKGKDVKTGAALLGGGSFNTIEASFSYGNERKNMDYTFTVSHRNDEGYPFQVEKDEDDLTGIIDYENDITNIFGSFEMEGLTISAAFFDQKKQKFGITPALKYNGFNYFRGGFYDVKYKHEIKENFNLTGRIRIDIIDRKFEVNEYPWPGYYEHGSADTIMYSYGSLLGAEIQCDYSPRTWCSFLGGVVYELFRTTPYVNKFEDDGSYHNLSAYFDTKDVNDVSLFAQGLFYLTEKAQMVLGVRYNNNSDSGSSLLPRAGFVINLGKDTYLKALYAEAFRSPDFYEKYVESYELIYGNPDLKPEKVKSFDLSIDTNLYRKVKLTVNGFYLSTDDLIATTSEGVTFSQYINSPGENIWGAEASIFASLGKNATFFLNFAYRTGKQEDTDEDLEFIAENTASAGLSWKILHWLTVSPNALYISERGEVDPYTLLNLVVKMDINKDLSLDLVGRNLTNEDYAYPEYIENNIDEIPGGPEQSIFLRVHYRF</sequence>
<dbReference type="Pfam" id="PF07715">
    <property type="entry name" value="Plug"/>
    <property type="match status" value="1"/>
</dbReference>
<keyword evidence="9 10" id="KW-0998">Cell outer membrane</keyword>
<keyword evidence="16" id="KW-1185">Reference proteome</keyword>
<accession>A0ABV6YSD3</accession>
<name>A0ABV6YSD3_UNCC1</name>
<dbReference type="SUPFAM" id="SSF56935">
    <property type="entry name" value="Porins"/>
    <property type="match status" value="1"/>
</dbReference>
<protein>
    <submittedName>
        <fullName evidence="15">TonB-dependent receptor plug domain-containing protein</fullName>
    </submittedName>
</protein>
<feature type="domain" description="TonB-dependent receptor plug" evidence="14">
    <location>
        <begin position="60"/>
        <end position="167"/>
    </location>
</feature>
<dbReference type="PANTHER" id="PTHR30069:SF29">
    <property type="entry name" value="HEMOGLOBIN AND HEMOGLOBIN-HAPTOGLOBIN-BINDING PROTEIN 1-RELATED"/>
    <property type="match status" value="1"/>
</dbReference>
<keyword evidence="2 10" id="KW-0813">Transport</keyword>
<dbReference type="Proteomes" id="UP001594351">
    <property type="component" value="Unassembled WGS sequence"/>
</dbReference>
<evidence type="ECO:0000256" key="12">
    <source>
        <dbReference type="SAM" id="SignalP"/>
    </source>
</evidence>
<evidence type="ECO:0000256" key="11">
    <source>
        <dbReference type="RuleBase" id="RU003357"/>
    </source>
</evidence>
<keyword evidence="6 11" id="KW-0798">TonB box</keyword>
<keyword evidence="7 10" id="KW-0472">Membrane</keyword>
<evidence type="ECO:0000256" key="4">
    <source>
        <dbReference type="ARBA" id="ARBA00022692"/>
    </source>
</evidence>
<dbReference type="InterPro" id="IPR000531">
    <property type="entry name" value="Beta-barrel_TonB"/>
</dbReference>
<dbReference type="PROSITE" id="PS52016">
    <property type="entry name" value="TONB_DEPENDENT_REC_3"/>
    <property type="match status" value="1"/>
</dbReference>
<evidence type="ECO:0000256" key="7">
    <source>
        <dbReference type="ARBA" id="ARBA00023136"/>
    </source>
</evidence>
<keyword evidence="8 15" id="KW-0675">Receptor</keyword>
<evidence type="ECO:0000256" key="9">
    <source>
        <dbReference type="ARBA" id="ARBA00023237"/>
    </source>
</evidence>
<dbReference type="InterPro" id="IPR039426">
    <property type="entry name" value="TonB-dep_rcpt-like"/>
</dbReference>
<comment type="similarity">
    <text evidence="10 11">Belongs to the TonB-dependent receptor family.</text>
</comment>
<evidence type="ECO:0000256" key="2">
    <source>
        <dbReference type="ARBA" id="ARBA00022448"/>
    </source>
</evidence>
<evidence type="ECO:0000256" key="3">
    <source>
        <dbReference type="ARBA" id="ARBA00022452"/>
    </source>
</evidence>
<evidence type="ECO:0000256" key="1">
    <source>
        <dbReference type="ARBA" id="ARBA00004571"/>
    </source>
</evidence>
<feature type="chain" id="PRO_5046791061" evidence="12">
    <location>
        <begin position="20"/>
        <end position="659"/>
    </location>
</feature>
<dbReference type="InterPro" id="IPR036942">
    <property type="entry name" value="Beta-barrel_TonB_sf"/>
</dbReference>
<keyword evidence="4 10" id="KW-0812">Transmembrane</keyword>
<gene>
    <name evidence="15" type="ORF">ACFL27_02810</name>
</gene>
<organism evidence="15 16">
    <name type="scientific">candidate division CSSED10-310 bacterium</name>
    <dbReference type="NCBI Taxonomy" id="2855610"/>
    <lineage>
        <taxon>Bacteria</taxon>
        <taxon>Bacteria division CSSED10-310</taxon>
    </lineage>
</organism>
<evidence type="ECO:0000313" key="15">
    <source>
        <dbReference type="EMBL" id="MFC1849117.1"/>
    </source>
</evidence>
<dbReference type="InterPro" id="IPR012910">
    <property type="entry name" value="Plug_dom"/>
</dbReference>
<reference evidence="15 16" key="1">
    <citation type="submission" date="2024-09" db="EMBL/GenBank/DDBJ databases">
        <title>Laminarin stimulates single cell rates of sulfate reduction while oxygen inhibits transcriptomic activity in coastal marine sediment.</title>
        <authorList>
            <person name="Lindsay M."/>
            <person name="Orcutt B."/>
            <person name="Emerson D."/>
            <person name="Stepanauskas R."/>
            <person name="D'Angelo T."/>
        </authorList>
    </citation>
    <scope>NUCLEOTIDE SEQUENCE [LARGE SCALE GENOMIC DNA]</scope>
    <source>
        <strain evidence="15">SAG AM-311-K15</strain>
    </source>
</reference>
<dbReference type="CDD" id="cd01347">
    <property type="entry name" value="ligand_gated_channel"/>
    <property type="match status" value="1"/>
</dbReference>
<evidence type="ECO:0000259" key="13">
    <source>
        <dbReference type="Pfam" id="PF00593"/>
    </source>
</evidence>
<comment type="caution">
    <text evidence="15">The sequence shown here is derived from an EMBL/GenBank/DDBJ whole genome shotgun (WGS) entry which is preliminary data.</text>
</comment>
<dbReference type="EMBL" id="JBHPBY010000022">
    <property type="protein sequence ID" value="MFC1849117.1"/>
    <property type="molecule type" value="Genomic_DNA"/>
</dbReference>
<dbReference type="Pfam" id="PF00593">
    <property type="entry name" value="TonB_dep_Rec_b-barrel"/>
    <property type="match status" value="1"/>
</dbReference>
<evidence type="ECO:0000256" key="8">
    <source>
        <dbReference type="ARBA" id="ARBA00023170"/>
    </source>
</evidence>
<evidence type="ECO:0000256" key="5">
    <source>
        <dbReference type="ARBA" id="ARBA00022729"/>
    </source>
</evidence>
<evidence type="ECO:0000256" key="6">
    <source>
        <dbReference type="ARBA" id="ARBA00023077"/>
    </source>
</evidence>
<comment type="subcellular location">
    <subcellularLocation>
        <location evidence="1 10">Cell outer membrane</location>
        <topology evidence="1 10">Multi-pass membrane protein</topology>
    </subcellularLocation>
</comment>